<keyword evidence="6 9" id="KW-0204">Cytolysis</keyword>
<evidence type="ECO:0000256" key="9">
    <source>
        <dbReference type="HAMAP-Rule" id="MF_04110"/>
    </source>
</evidence>
<dbReference type="InterPro" id="IPR023347">
    <property type="entry name" value="Lysozyme_dom_sf"/>
</dbReference>
<dbReference type="Pfam" id="PF00959">
    <property type="entry name" value="Phage_lysozyme"/>
    <property type="match status" value="1"/>
</dbReference>
<dbReference type="GO" id="GO:0003796">
    <property type="term" value="F:lysozyme activity"/>
    <property type="evidence" value="ECO:0007669"/>
    <property type="project" value="UniProtKB-UniRule"/>
</dbReference>
<evidence type="ECO:0000256" key="3">
    <source>
        <dbReference type="ARBA" id="ARBA00022612"/>
    </source>
</evidence>
<dbReference type="GO" id="GO:0042742">
    <property type="term" value="P:defense response to bacterium"/>
    <property type="evidence" value="ECO:0007669"/>
    <property type="project" value="UniProtKB-KW"/>
</dbReference>
<evidence type="ECO:0000256" key="10">
    <source>
        <dbReference type="RuleBase" id="RU003788"/>
    </source>
</evidence>
<evidence type="ECO:0000256" key="8">
    <source>
        <dbReference type="ARBA" id="ARBA00023295"/>
    </source>
</evidence>
<evidence type="ECO:0000256" key="5">
    <source>
        <dbReference type="ARBA" id="ARBA00022801"/>
    </source>
</evidence>
<sequence>MAEPSRRSRAVALAVALAMPAEGLRQIAYRDPVGIPTICFGSTKGVKMGDTATIDQCKALLTEEMIAAVVQVEKCVPDAPVPVLAAFADAVYNMGPSIACNTHGSTAARLLKAGDWTAACQQLASWNKAKVAGVFVPLPGLAKRRKAEEELCLSHAFSG</sequence>
<gene>
    <name evidence="11" type="ORF">UFOVP121_45</name>
    <name evidence="12" type="ORF">UFOVP277_50</name>
</gene>
<keyword evidence="8 9" id="KW-0326">Glycosidase</keyword>
<reference evidence="12" key="1">
    <citation type="submission" date="2020-04" db="EMBL/GenBank/DDBJ databases">
        <authorList>
            <person name="Chiriac C."/>
            <person name="Salcher M."/>
            <person name="Ghai R."/>
            <person name="Kavagutti S V."/>
        </authorList>
    </citation>
    <scope>NUCLEOTIDE SEQUENCE</scope>
</reference>
<evidence type="ECO:0000313" key="12">
    <source>
        <dbReference type="EMBL" id="CAB4135016.1"/>
    </source>
</evidence>
<evidence type="ECO:0000256" key="1">
    <source>
        <dbReference type="ARBA" id="ARBA00000632"/>
    </source>
</evidence>
<dbReference type="EMBL" id="LR796293">
    <property type="protein sequence ID" value="CAB4135016.1"/>
    <property type="molecule type" value="Genomic_DNA"/>
</dbReference>
<dbReference type="InterPro" id="IPR002196">
    <property type="entry name" value="Glyco_hydro_24"/>
</dbReference>
<keyword evidence="5 9" id="KW-0378">Hydrolase</keyword>
<dbReference type="InterPro" id="IPR034690">
    <property type="entry name" value="Endolysin_T4_type"/>
</dbReference>
<evidence type="ECO:0000256" key="4">
    <source>
        <dbReference type="ARBA" id="ARBA00022638"/>
    </source>
</evidence>
<keyword evidence="7 9" id="KW-0578">Host cell lysis by virus</keyword>
<evidence type="ECO:0000256" key="6">
    <source>
        <dbReference type="ARBA" id="ARBA00022852"/>
    </source>
</evidence>
<keyword evidence="9" id="KW-1035">Host cytoplasm</keyword>
<organism evidence="12">
    <name type="scientific">uncultured Caudovirales phage</name>
    <dbReference type="NCBI Taxonomy" id="2100421"/>
    <lineage>
        <taxon>Viruses</taxon>
        <taxon>Duplodnaviria</taxon>
        <taxon>Heunggongvirae</taxon>
        <taxon>Uroviricota</taxon>
        <taxon>Caudoviricetes</taxon>
        <taxon>Peduoviridae</taxon>
        <taxon>Maltschvirus</taxon>
        <taxon>Maltschvirus maltsch</taxon>
    </lineage>
</organism>
<feature type="active site" description="Proton donor/acceptor" evidence="9">
    <location>
        <position position="31"/>
    </location>
</feature>
<evidence type="ECO:0000256" key="2">
    <source>
        <dbReference type="ARBA" id="ARBA00022529"/>
    </source>
</evidence>
<dbReference type="EC" id="3.2.1.17" evidence="9"/>
<keyword evidence="4 9" id="KW-0081">Bacteriolytic enzyme</keyword>
<dbReference type="GO" id="GO:0044659">
    <property type="term" value="P:viral release from host cell by cytolysis"/>
    <property type="evidence" value="ECO:0007669"/>
    <property type="project" value="UniProtKB-UniRule"/>
</dbReference>
<dbReference type="PANTHER" id="PTHR38107:SF3">
    <property type="entry name" value="LYSOZYME RRRD-RELATED"/>
    <property type="match status" value="1"/>
</dbReference>
<evidence type="ECO:0000313" key="11">
    <source>
        <dbReference type="EMBL" id="CAB4130921.1"/>
    </source>
</evidence>
<dbReference type="GO" id="GO:0009253">
    <property type="term" value="P:peptidoglycan catabolic process"/>
    <property type="evidence" value="ECO:0007669"/>
    <property type="project" value="UniProtKB-UniRule"/>
</dbReference>
<dbReference type="GO" id="GO:0016998">
    <property type="term" value="P:cell wall macromolecule catabolic process"/>
    <property type="evidence" value="ECO:0007669"/>
    <property type="project" value="InterPro"/>
</dbReference>
<evidence type="ECO:0000256" key="7">
    <source>
        <dbReference type="ARBA" id="ARBA00023142"/>
    </source>
</evidence>
<dbReference type="PANTHER" id="PTHR38107">
    <property type="match status" value="1"/>
</dbReference>
<proteinExistence type="inferred from homology"/>
<dbReference type="HAMAP" id="MF_04110">
    <property type="entry name" value="ENDOLYSIN_T4"/>
    <property type="match status" value="1"/>
</dbReference>
<dbReference type="GO" id="GO:0030430">
    <property type="term" value="C:host cell cytoplasm"/>
    <property type="evidence" value="ECO:0007669"/>
    <property type="project" value="UniProtKB-SubCell"/>
</dbReference>
<accession>A0A6J5LQ31</accession>
<comment type="function">
    <text evidence="9">Endolysin with lysozyme activity that degrades host peptidoglycans and participates with the holin and spanin proteins in the sequential events which lead to the programmed host cell lysis releasing the mature viral particles. Once the holin has permeabilized the host cell membrane, the endolysin can reach the periplasm and break down the peptidoglycan layer.</text>
</comment>
<comment type="similarity">
    <text evidence="9 10">Belongs to the glycosyl hydrolase 24 family.</text>
</comment>
<protein>
    <recommendedName>
        <fullName evidence="9">Endolysin</fullName>
        <ecNumber evidence="9">3.2.1.17</ecNumber>
    </recommendedName>
    <alternativeName>
        <fullName evidence="9">Lysis protein</fullName>
    </alternativeName>
    <alternativeName>
        <fullName evidence="9">Lysozyme</fullName>
    </alternativeName>
    <alternativeName>
        <fullName evidence="9">Muramidase</fullName>
    </alternativeName>
</protein>
<dbReference type="InterPro" id="IPR051018">
    <property type="entry name" value="Bacteriophage_GH24"/>
</dbReference>
<name>A0A6J5LQ31_9CAUD</name>
<dbReference type="EMBL" id="LR796243">
    <property type="protein sequence ID" value="CAB4130921.1"/>
    <property type="molecule type" value="Genomic_DNA"/>
</dbReference>
<feature type="active site" description="Proton donor/acceptor" evidence="9">
    <location>
        <position position="22"/>
    </location>
</feature>
<comment type="subcellular location">
    <subcellularLocation>
        <location evidence="9">Host cytoplasm</location>
    </subcellularLocation>
    <text evidence="9">The endolysin is cytoplasmic, but can reach the periplasmic space with the help of the holins which disrupt the host cell membrane.</text>
</comment>
<dbReference type="SUPFAM" id="SSF53955">
    <property type="entry name" value="Lysozyme-like"/>
    <property type="match status" value="1"/>
</dbReference>
<dbReference type="Gene3D" id="1.10.530.40">
    <property type="match status" value="1"/>
</dbReference>
<dbReference type="CDD" id="cd16900">
    <property type="entry name" value="endolysin_R21-like"/>
    <property type="match status" value="1"/>
</dbReference>
<dbReference type="InterPro" id="IPR023346">
    <property type="entry name" value="Lysozyme-like_dom_sf"/>
</dbReference>
<keyword evidence="2 9" id="KW-0929">Antimicrobial</keyword>
<comment type="catalytic activity">
    <reaction evidence="1 9 10">
        <text>Hydrolysis of (1-&gt;4)-beta-linkages between N-acetylmuramic acid and N-acetyl-D-glucosamine residues in a peptidoglycan and between N-acetyl-D-glucosamine residues in chitodextrins.</text>
        <dbReference type="EC" id="3.2.1.17"/>
    </reaction>
</comment>
<keyword evidence="3 9" id="KW-1188">Viral release from host cell</keyword>